<organism evidence="4 5">
    <name type="scientific">Pseudomonas granadensis</name>
    <dbReference type="NCBI Taxonomy" id="1421430"/>
    <lineage>
        <taxon>Bacteria</taxon>
        <taxon>Pseudomonadati</taxon>
        <taxon>Pseudomonadota</taxon>
        <taxon>Gammaproteobacteria</taxon>
        <taxon>Pseudomonadales</taxon>
        <taxon>Pseudomonadaceae</taxon>
        <taxon>Pseudomonas</taxon>
    </lineage>
</organism>
<dbReference type="InterPro" id="IPR050832">
    <property type="entry name" value="Bact_Acetyltransf"/>
</dbReference>
<accession>A0ABX7G967</accession>
<reference evidence="4 5" key="1">
    <citation type="submission" date="2021-03" db="EMBL/GenBank/DDBJ databases">
        <title>P. granadensis CT364 genome publication.</title>
        <authorList>
            <person name="Stach J."/>
            <person name="Montero-Calasanz Md.C."/>
        </authorList>
    </citation>
    <scope>NUCLEOTIDE SEQUENCE [LARGE SCALE GENOMIC DNA]</scope>
    <source>
        <strain evidence="4 5">CT364</strain>
    </source>
</reference>
<keyword evidence="2 4" id="KW-0012">Acyltransferase</keyword>
<dbReference type="InterPro" id="IPR000182">
    <property type="entry name" value="GNAT_dom"/>
</dbReference>
<dbReference type="EMBL" id="CP069352">
    <property type="protein sequence ID" value="QRK81751.1"/>
    <property type="molecule type" value="Genomic_DNA"/>
</dbReference>
<gene>
    <name evidence="4" type="ORF">JN757_14220</name>
</gene>
<dbReference type="NCBIfam" id="NF002959">
    <property type="entry name" value="PRK03624.1"/>
    <property type="match status" value="1"/>
</dbReference>
<dbReference type="Gene3D" id="3.40.630.30">
    <property type="match status" value="1"/>
</dbReference>
<dbReference type="PROSITE" id="PS51186">
    <property type="entry name" value="GNAT"/>
    <property type="match status" value="1"/>
</dbReference>
<dbReference type="InterPro" id="IPR016181">
    <property type="entry name" value="Acyl_CoA_acyltransferase"/>
</dbReference>
<keyword evidence="5" id="KW-1185">Reference proteome</keyword>
<dbReference type="CDD" id="cd04301">
    <property type="entry name" value="NAT_SF"/>
    <property type="match status" value="1"/>
</dbReference>
<keyword evidence="1 4" id="KW-0808">Transferase</keyword>
<feature type="domain" description="N-acetyltransferase" evidence="3">
    <location>
        <begin position="50"/>
        <end position="194"/>
    </location>
</feature>
<evidence type="ECO:0000256" key="1">
    <source>
        <dbReference type="ARBA" id="ARBA00022679"/>
    </source>
</evidence>
<dbReference type="EC" id="2.3.1.-" evidence="4"/>
<evidence type="ECO:0000313" key="4">
    <source>
        <dbReference type="EMBL" id="QRK81751.1"/>
    </source>
</evidence>
<dbReference type="PANTHER" id="PTHR43877">
    <property type="entry name" value="AMINOALKYLPHOSPHONATE N-ACETYLTRANSFERASE-RELATED-RELATED"/>
    <property type="match status" value="1"/>
</dbReference>
<evidence type="ECO:0000259" key="3">
    <source>
        <dbReference type="PROSITE" id="PS51186"/>
    </source>
</evidence>
<protein>
    <submittedName>
        <fullName evidence="4">GNAT family acetyltransferase</fullName>
        <ecNumber evidence="4">2.3.1.-</ecNumber>
    </submittedName>
</protein>
<evidence type="ECO:0000256" key="2">
    <source>
        <dbReference type="ARBA" id="ARBA00023315"/>
    </source>
</evidence>
<dbReference type="Proteomes" id="UP000663686">
    <property type="component" value="Chromosome"/>
</dbReference>
<name>A0ABX7G967_9PSED</name>
<dbReference type="Pfam" id="PF00583">
    <property type="entry name" value="Acetyltransf_1"/>
    <property type="match status" value="1"/>
</dbReference>
<proteinExistence type="predicted"/>
<sequence>MGIYRRRNAQPWTAACGQKETVDITHAKGLASAPQFEGHTMDAIAEYSDEHHRRCVVELWETVISYDTAHNTPSLAIDKKLAAADGLFFVALSGHEVVGTVLAGYDGHRGWLYSVAVHPSHRRKCIGMNLVHHAEDALTARGCMKINLQIVSANESVKTFYESLGYSTEPRISMGKRSSRISRCREIRLGKRPLRVQNSHSYPKRPRRIGS</sequence>
<dbReference type="RefSeq" id="WP_203417907.1">
    <property type="nucleotide sequence ID" value="NZ_CP069352.1"/>
</dbReference>
<evidence type="ECO:0000313" key="5">
    <source>
        <dbReference type="Proteomes" id="UP000663686"/>
    </source>
</evidence>
<dbReference type="GO" id="GO:0016746">
    <property type="term" value="F:acyltransferase activity"/>
    <property type="evidence" value="ECO:0007669"/>
    <property type="project" value="UniProtKB-KW"/>
</dbReference>
<dbReference type="SUPFAM" id="SSF55729">
    <property type="entry name" value="Acyl-CoA N-acyltransferases (Nat)"/>
    <property type="match status" value="1"/>
</dbReference>